<dbReference type="Proteomes" id="UP000028042">
    <property type="component" value="Unassembled WGS sequence"/>
</dbReference>
<gene>
    <name evidence="2" type="ORF">CLPA_c11560</name>
    <name evidence="3" type="ORF">CP6013_01996</name>
</gene>
<protein>
    <recommendedName>
        <fullName evidence="1">DUF6431 domain-containing protein</fullName>
    </recommendedName>
</protein>
<accession>A0A0H3J0A1</accession>
<keyword evidence="5" id="KW-1185">Reference proteome</keyword>
<evidence type="ECO:0000313" key="4">
    <source>
        <dbReference type="Proteomes" id="UP000028042"/>
    </source>
</evidence>
<dbReference type="AlphaFoldDB" id="A0A0H3J0A1"/>
<dbReference type="InterPro" id="IPR045536">
    <property type="entry name" value="DUF6431"/>
</dbReference>
<dbReference type="Pfam" id="PF20020">
    <property type="entry name" value="DUF6431"/>
    <property type="match status" value="1"/>
</dbReference>
<proteinExistence type="predicted"/>
<evidence type="ECO:0000259" key="1">
    <source>
        <dbReference type="Pfam" id="PF20020"/>
    </source>
</evidence>
<dbReference type="Proteomes" id="UP000030905">
    <property type="component" value="Chromosome"/>
</dbReference>
<reference evidence="2 5" key="1">
    <citation type="journal article" date="2015" name="Genome Announc.">
        <title>Complete Genome Sequence of the Nitrogen-Fixing and Solvent-Producing Clostridium pasteurianum DSM 525.</title>
        <authorList>
            <person name="Poehlein A."/>
            <person name="Grosse-Honebrink A."/>
            <person name="Zhang Y."/>
            <person name="Minton N.P."/>
            <person name="Daniel R."/>
        </authorList>
    </citation>
    <scope>NUCLEOTIDE SEQUENCE [LARGE SCALE GENOMIC DNA]</scope>
    <source>
        <strain evidence="2">DSM 525</strain>
        <strain evidence="5">DSM 525 / ATCC 6013</strain>
    </source>
</reference>
<dbReference type="eggNOG" id="COG3677">
    <property type="taxonomic scope" value="Bacteria"/>
</dbReference>
<reference evidence="3 4" key="3">
    <citation type="journal article" name="Genome Announc.">
        <title>Improved Draft Genome Sequence of Clostridium pasteurianum Strain ATCC 6013 (DSM 525) Using a Hybrid Next-Generation Sequencing Approach.</title>
        <authorList>
            <person name="Pyne M.E."/>
            <person name="Utturkar S."/>
            <person name="Brown S.D."/>
            <person name="Moo-Young M."/>
            <person name="Chung D.A."/>
            <person name="Chou C.P."/>
        </authorList>
    </citation>
    <scope>NUCLEOTIDE SEQUENCE [LARGE SCALE GENOMIC DNA]</scope>
    <source>
        <strain evidence="3 4">ATCC 6013</strain>
    </source>
</reference>
<evidence type="ECO:0000313" key="2">
    <source>
        <dbReference type="EMBL" id="AJA51244.1"/>
    </source>
</evidence>
<reference evidence="3" key="2">
    <citation type="submission" date="2015-10" db="EMBL/GenBank/DDBJ databases">
        <title>Improved Draft Genome Sequence of Clostridium pasteurianum Strain ATCC 6013 (DSM 525) Using a Hybrid Next-Generation Sequencing Approach.</title>
        <authorList>
            <person name="Pyne M.E."/>
            <person name="Utturkar S.M."/>
            <person name="Brown S.D."/>
            <person name="Moo-Young M."/>
            <person name="Chung D.A."/>
            <person name="Chou P.C."/>
        </authorList>
    </citation>
    <scope>NUCLEOTIDE SEQUENCE</scope>
    <source>
        <strain evidence="3">ATCC 6013</strain>
    </source>
</reference>
<organism evidence="2 5">
    <name type="scientific">Clostridium pasteurianum DSM 525 = ATCC 6013</name>
    <dbReference type="NCBI Taxonomy" id="1262449"/>
    <lineage>
        <taxon>Bacteria</taxon>
        <taxon>Bacillati</taxon>
        <taxon>Bacillota</taxon>
        <taxon>Clostridia</taxon>
        <taxon>Eubacteriales</taxon>
        <taxon>Clostridiaceae</taxon>
        <taxon>Clostridium</taxon>
    </lineage>
</organism>
<dbReference type="PATRIC" id="fig|1262449.7.peg.1174"/>
<dbReference type="KEGG" id="cpat:CLPA_c11560"/>
<name>A0A0H3J0A1_CLOPA</name>
<dbReference type="GeneID" id="98906671"/>
<evidence type="ECO:0000313" key="5">
    <source>
        <dbReference type="Proteomes" id="UP000030905"/>
    </source>
</evidence>
<dbReference type="EMBL" id="CP009268">
    <property type="protein sequence ID" value="AJA51244.1"/>
    <property type="molecule type" value="Genomic_DNA"/>
</dbReference>
<evidence type="ECO:0000313" key="3">
    <source>
        <dbReference type="EMBL" id="KRU12748.1"/>
    </source>
</evidence>
<dbReference type="EMBL" id="JPGY02000001">
    <property type="protein sequence ID" value="KRU12748.1"/>
    <property type="molecule type" value="Genomic_DNA"/>
</dbReference>
<dbReference type="KEGG" id="cpae:CPAST_c11560"/>
<feature type="domain" description="DUF6431" evidence="1">
    <location>
        <begin position="29"/>
        <end position="92"/>
    </location>
</feature>
<dbReference type="RefSeq" id="WP_051803906.1">
    <property type="nucleotide sequence ID" value="NZ_CP009267.1"/>
</dbReference>
<sequence length="190" mass="22534">MINIVKMPYGIKKYNKLCKFNQFPNKYGCEACGFEGKLYRHGFYYRNLITLKGAYKIVILRCKCQSCGKTYSLIPSFIIPYRQYAYEVILTSIIMMLKLGYSFSKILTLIKSLNINYSSLNTTDLSFWKNRLASSLSSIRLFFAQYKFYNSNINSKLPIDIIKKIIIFCRLRHDFNLDYFLHMPKYFFCK</sequence>